<dbReference type="EMBL" id="CAQL01000815">
    <property type="protein sequence ID" value="CCQ57408.1"/>
    <property type="molecule type" value="Genomic_DNA"/>
</dbReference>
<proteinExistence type="predicted"/>
<dbReference type="Proteomes" id="UP000017981">
    <property type="component" value="Unassembled WGS sequence"/>
</dbReference>
<name>T2IWP1_CROWT</name>
<evidence type="ECO:0000313" key="2">
    <source>
        <dbReference type="Proteomes" id="UP000017981"/>
    </source>
</evidence>
<reference evidence="1 2" key="2">
    <citation type="submission" date="2013-09" db="EMBL/GenBank/DDBJ databases">
        <title>Whole genome comparison of six Crocosphaera watsonii strains with differing phenotypes.</title>
        <authorList>
            <person name="Bench S.R."/>
            <person name="Heller P."/>
            <person name="Frank I."/>
            <person name="Arciniega M."/>
            <person name="Shilova I.N."/>
            <person name="Zehr J.P."/>
        </authorList>
    </citation>
    <scope>NUCLEOTIDE SEQUENCE [LARGE SCALE GENOMIC DNA]</scope>
    <source>
        <strain evidence="1 2">WH 0005</strain>
    </source>
</reference>
<evidence type="ECO:0000313" key="1">
    <source>
        <dbReference type="EMBL" id="CCQ57408.1"/>
    </source>
</evidence>
<reference evidence="1 2" key="1">
    <citation type="submission" date="2013-01" db="EMBL/GenBank/DDBJ databases">
        <authorList>
            <person name="Bench S."/>
        </authorList>
    </citation>
    <scope>NUCLEOTIDE SEQUENCE [LARGE SCALE GENOMIC DNA]</scope>
    <source>
        <strain evidence="1 2">WH 0005</strain>
    </source>
</reference>
<dbReference type="AlphaFoldDB" id="T2IWP1"/>
<organism evidence="1 2">
    <name type="scientific">Crocosphaera watsonii WH 0005</name>
    <dbReference type="NCBI Taxonomy" id="423472"/>
    <lineage>
        <taxon>Bacteria</taxon>
        <taxon>Bacillati</taxon>
        <taxon>Cyanobacteriota</taxon>
        <taxon>Cyanophyceae</taxon>
        <taxon>Oscillatoriophycideae</taxon>
        <taxon>Chroococcales</taxon>
        <taxon>Aphanothecaceae</taxon>
        <taxon>Crocosphaera</taxon>
    </lineage>
</organism>
<comment type="caution">
    <text evidence="1">The sequence shown here is derived from an EMBL/GenBank/DDBJ whole genome shotgun (WGS) entry which is preliminary data.</text>
</comment>
<accession>T2IWP1</accession>
<protein>
    <submittedName>
        <fullName evidence="1">Uncharacterized protein</fullName>
    </submittedName>
</protein>
<sequence>MLAICKANYLPTLSPLTEQYWHHFSLTGGIGFIFGGH</sequence>
<gene>
    <name evidence="1" type="ORF">CWATWH0005_5052</name>
</gene>